<dbReference type="Pfam" id="PF01556">
    <property type="entry name" value="DnaJ_C"/>
    <property type="match status" value="1"/>
</dbReference>
<reference evidence="5 6" key="1">
    <citation type="submission" date="2024-03" db="EMBL/GenBank/DDBJ databases">
        <title>Adaptation during the transition from Ophiocordyceps entomopathogen to insect associate is accompanied by gene loss and intensified selection.</title>
        <authorList>
            <person name="Ward C.M."/>
            <person name="Onetto C.A."/>
            <person name="Borneman A.R."/>
        </authorList>
    </citation>
    <scope>NUCLEOTIDE SEQUENCE [LARGE SCALE GENOMIC DNA]</scope>
    <source>
        <strain evidence="5">AWRI1</strain>
        <tissue evidence="5">Single Adult Female</tissue>
    </source>
</reference>
<keyword evidence="6" id="KW-1185">Reference proteome</keyword>
<dbReference type="SUPFAM" id="SSF46565">
    <property type="entry name" value="Chaperone J-domain"/>
    <property type="match status" value="1"/>
</dbReference>
<dbReference type="InterPro" id="IPR001623">
    <property type="entry name" value="DnaJ_domain"/>
</dbReference>
<accession>A0AAN9TH36</accession>
<dbReference type="PROSITE" id="PS00636">
    <property type="entry name" value="DNAJ_1"/>
    <property type="match status" value="1"/>
</dbReference>
<dbReference type="PANTHER" id="PTHR44298:SF1">
    <property type="entry name" value="DNAJ HOMOLOG SUBFAMILY B MEMBER 11"/>
    <property type="match status" value="1"/>
</dbReference>
<dbReference type="FunFam" id="1.10.287.110:FF:000040">
    <property type="entry name" value="dnaJ homolog subfamily B member 11"/>
    <property type="match status" value="1"/>
</dbReference>
<dbReference type="PRINTS" id="PR00625">
    <property type="entry name" value="JDOMAIN"/>
</dbReference>
<sequence>MVSNFGHHKPTPYWKIFFRSEGGGEALTENSSSPSSDTESDEAGPSSKRVTEDEVTQDGNSSSNDENEVLAIASTSNQTKSNSRSPKQPSLRTILKKKSQKKRSLYSNKSEKKELLDKLLLEMIVTDYQPFSIVDDQGFIKFVNALNPRYVLPSRVTVSNALLPKYYTLSQEKMTNILNTAEYIAITYDSWTSISHHCYLTLTGHFVFNNSIGRCTLSFMECSDSHTSDEYSKLISNELRTEYPQLKIAGCVSDNASNMIATAKKLNITHFGCFIHSLQLVIRDAFMDIVPSAAKAKMPELSTNPDLDTLLDAANELQDISIDRPTVAKILRKAKLITQKFNQSSLLASALRKELQKLGKTYTSLITAIITRWNSIFLMLQRLYDARDIVNLILTKKSEFEIVLSEGELQCIPDILALLKPFHDITLNMSREDVPTINMVVPYTTGLIKELEFQSPRTDIGRQFHYCLVSQAKRRLLPYKAGTIARLATILDPRMNEQAFYQKSNYDNAIQQLTNEFKSLVKSRNEEAAVATIEIADAVSNLTSSINTNIPSILQRVICNEKRKKPATKILTTTAEAIVKLNDYIFRDEILPFETNIIEFWKSYKFPELGSLALKLLIIPGSSAASERECSSAEYTLNKRRARMAPERRDFYKILGVSRAATTNQVKKAYRLLARELHPDKNKDDPNASEKFQDLGAAYEVLSDPDKRKKYDECGEECVKKEGMMGSADPFASFFGDFFHFGGSHDHGDQKEIPKGGTISMDIFVSLEELYNGNFIEITRNKPVMKEAKGTRKCNCRQEMVTKQLGPGRFQMMQQAVCDECPNVRFVNEEKTLEFEVEPGMTDGQETKFVSEGEPHVDGDPGDLILKIKTQPHPVFERKGDDLYTNVTITLQDALVGFTMYIDQLDGRKLTVEREKITWPGAKIKKKGEGMPNYENNNIRGSLYITFDVDFPKTQLSEEDKANIAKILNQKSTQKIYNGLNSSRL</sequence>
<dbReference type="PROSITE" id="PS50076">
    <property type="entry name" value="DNAJ_2"/>
    <property type="match status" value="1"/>
</dbReference>
<evidence type="ECO:0000256" key="3">
    <source>
        <dbReference type="SAM" id="MobiDB-lite"/>
    </source>
</evidence>
<feature type="domain" description="J" evidence="4">
    <location>
        <begin position="650"/>
        <end position="715"/>
    </location>
</feature>
<dbReference type="Pfam" id="PF05699">
    <property type="entry name" value="Dimer_Tnp_hAT"/>
    <property type="match status" value="1"/>
</dbReference>
<dbReference type="PANTHER" id="PTHR44298">
    <property type="entry name" value="DNAJ HOMOLOG SUBFAMILY B MEMBER 11"/>
    <property type="match status" value="1"/>
</dbReference>
<dbReference type="CDD" id="cd10747">
    <property type="entry name" value="DnaJ_C"/>
    <property type="match status" value="1"/>
</dbReference>
<dbReference type="SUPFAM" id="SSF53098">
    <property type="entry name" value="Ribonuclease H-like"/>
    <property type="match status" value="1"/>
</dbReference>
<evidence type="ECO:0000313" key="5">
    <source>
        <dbReference type="EMBL" id="KAK7590111.1"/>
    </source>
</evidence>
<dbReference type="GO" id="GO:0006457">
    <property type="term" value="P:protein folding"/>
    <property type="evidence" value="ECO:0007669"/>
    <property type="project" value="InterPro"/>
</dbReference>
<dbReference type="GO" id="GO:0005783">
    <property type="term" value="C:endoplasmic reticulum"/>
    <property type="evidence" value="ECO:0007669"/>
    <property type="project" value="TreeGrafter"/>
</dbReference>
<gene>
    <name evidence="5" type="ORF">V9T40_001724</name>
</gene>
<dbReference type="InterPro" id="IPR018253">
    <property type="entry name" value="DnaJ_domain_CS"/>
</dbReference>
<dbReference type="InterPro" id="IPR036869">
    <property type="entry name" value="J_dom_sf"/>
</dbReference>
<evidence type="ECO:0000256" key="1">
    <source>
        <dbReference type="ARBA" id="ARBA00022729"/>
    </source>
</evidence>
<dbReference type="Gene3D" id="2.60.260.20">
    <property type="entry name" value="Urease metallochaperone UreE, N-terminal domain"/>
    <property type="match status" value="2"/>
</dbReference>
<keyword evidence="2" id="KW-0325">Glycoprotein</keyword>
<dbReference type="InterPro" id="IPR008906">
    <property type="entry name" value="HATC_C_dom"/>
</dbReference>
<dbReference type="SMART" id="SM00271">
    <property type="entry name" value="DnaJ"/>
    <property type="match status" value="1"/>
</dbReference>
<keyword evidence="1" id="KW-0732">Signal</keyword>
<name>A0AAN9TH36_9HEMI</name>
<dbReference type="GO" id="GO:0046983">
    <property type="term" value="F:protein dimerization activity"/>
    <property type="evidence" value="ECO:0007669"/>
    <property type="project" value="InterPro"/>
</dbReference>
<evidence type="ECO:0000313" key="6">
    <source>
        <dbReference type="Proteomes" id="UP001367676"/>
    </source>
</evidence>
<dbReference type="SUPFAM" id="SSF49493">
    <property type="entry name" value="HSP40/DnaJ peptide-binding domain"/>
    <property type="match status" value="2"/>
</dbReference>
<dbReference type="Gene3D" id="1.10.287.110">
    <property type="entry name" value="DnaJ domain"/>
    <property type="match status" value="1"/>
</dbReference>
<dbReference type="InterPro" id="IPR008971">
    <property type="entry name" value="HSP40/DnaJ_pept-bd"/>
</dbReference>
<dbReference type="InterPro" id="IPR002939">
    <property type="entry name" value="DnaJ_C"/>
</dbReference>
<evidence type="ECO:0000259" key="4">
    <source>
        <dbReference type="PROSITE" id="PS50076"/>
    </source>
</evidence>
<organism evidence="5 6">
    <name type="scientific">Parthenolecanium corni</name>
    <dbReference type="NCBI Taxonomy" id="536013"/>
    <lineage>
        <taxon>Eukaryota</taxon>
        <taxon>Metazoa</taxon>
        <taxon>Ecdysozoa</taxon>
        <taxon>Arthropoda</taxon>
        <taxon>Hexapoda</taxon>
        <taxon>Insecta</taxon>
        <taxon>Pterygota</taxon>
        <taxon>Neoptera</taxon>
        <taxon>Paraneoptera</taxon>
        <taxon>Hemiptera</taxon>
        <taxon>Sternorrhyncha</taxon>
        <taxon>Coccoidea</taxon>
        <taxon>Coccidae</taxon>
        <taxon>Parthenolecanium</taxon>
    </lineage>
</organism>
<feature type="region of interest" description="Disordered" evidence="3">
    <location>
        <begin position="23"/>
        <end position="68"/>
    </location>
</feature>
<dbReference type="EMBL" id="JBBCAQ010000022">
    <property type="protein sequence ID" value="KAK7590111.1"/>
    <property type="molecule type" value="Genomic_DNA"/>
</dbReference>
<dbReference type="GO" id="GO:0051787">
    <property type="term" value="F:misfolded protein binding"/>
    <property type="evidence" value="ECO:0007669"/>
    <property type="project" value="TreeGrafter"/>
</dbReference>
<dbReference type="Gene3D" id="1.10.10.1070">
    <property type="entry name" value="Zinc finger, BED domain-containing"/>
    <property type="match status" value="1"/>
</dbReference>
<comment type="caution">
    <text evidence="5">The sequence shown here is derived from an EMBL/GenBank/DDBJ whole genome shotgun (WGS) entry which is preliminary data.</text>
</comment>
<dbReference type="FunFam" id="2.60.260.20:FF:000013">
    <property type="entry name" value="DnaJ subfamily B member 11"/>
    <property type="match status" value="1"/>
</dbReference>
<dbReference type="SUPFAM" id="SSF140996">
    <property type="entry name" value="Hermes dimerisation domain"/>
    <property type="match status" value="1"/>
</dbReference>
<dbReference type="AlphaFoldDB" id="A0AAN9TH36"/>
<evidence type="ECO:0000256" key="2">
    <source>
        <dbReference type="ARBA" id="ARBA00023180"/>
    </source>
</evidence>
<feature type="compositionally biased region" description="Low complexity" evidence="3">
    <location>
        <begin position="28"/>
        <end position="37"/>
    </location>
</feature>
<dbReference type="CDD" id="cd06257">
    <property type="entry name" value="DnaJ"/>
    <property type="match status" value="1"/>
</dbReference>
<dbReference type="InterPro" id="IPR051736">
    <property type="entry name" value="DnaJ-B11-like"/>
</dbReference>
<dbReference type="GO" id="GO:0051082">
    <property type="term" value="F:unfolded protein binding"/>
    <property type="evidence" value="ECO:0007669"/>
    <property type="project" value="InterPro"/>
</dbReference>
<dbReference type="InterPro" id="IPR012337">
    <property type="entry name" value="RNaseH-like_sf"/>
</dbReference>
<protein>
    <recommendedName>
        <fullName evidence="4">J domain-containing protein</fullName>
    </recommendedName>
</protein>
<proteinExistence type="predicted"/>
<dbReference type="Proteomes" id="UP001367676">
    <property type="component" value="Unassembled WGS sequence"/>
</dbReference>
<dbReference type="Pfam" id="PF00226">
    <property type="entry name" value="DnaJ"/>
    <property type="match status" value="1"/>
</dbReference>